<keyword evidence="4 5" id="KW-0472">Membrane</keyword>
<feature type="domain" description="RDD" evidence="6">
    <location>
        <begin position="19"/>
        <end position="138"/>
    </location>
</feature>
<dbReference type="InterPro" id="IPR010432">
    <property type="entry name" value="RDD"/>
</dbReference>
<dbReference type="PANTHER" id="PTHR38480">
    <property type="entry name" value="SLR0254 PROTEIN"/>
    <property type="match status" value="1"/>
</dbReference>
<dbReference type="EMBL" id="BAABFN010000001">
    <property type="protein sequence ID" value="GAA4302302.1"/>
    <property type="molecule type" value="Genomic_DNA"/>
</dbReference>
<feature type="transmembrane region" description="Helical" evidence="5">
    <location>
        <begin position="105"/>
        <end position="126"/>
    </location>
</feature>
<accession>A0ABP8FFQ6</accession>
<keyword evidence="2 5" id="KW-0812">Transmembrane</keyword>
<evidence type="ECO:0000259" key="6">
    <source>
        <dbReference type="Pfam" id="PF06271"/>
    </source>
</evidence>
<keyword evidence="3 5" id="KW-1133">Transmembrane helix</keyword>
<reference evidence="8" key="1">
    <citation type="journal article" date="2019" name="Int. J. Syst. Evol. Microbiol.">
        <title>The Global Catalogue of Microorganisms (GCM) 10K type strain sequencing project: providing services to taxonomists for standard genome sequencing and annotation.</title>
        <authorList>
            <consortium name="The Broad Institute Genomics Platform"/>
            <consortium name="The Broad Institute Genome Sequencing Center for Infectious Disease"/>
            <person name="Wu L."/>
            <person name="Ma J."/>
        </authorList>
    </citation>
    <scope>NUCLEOTIDE SEQUENCE [LARGE SCALE GENOMIC DNA]</scope>
    <source>
        <strain evidence="8">JCM 17664</strain>
    </source>
</reference>
<protein>
    <submittedName>
        <fullName evidence="7">RDD family protein</fullName>
    </submittedName>
</protein>
<dbReference type="PANTHER" id="PTHR38480:SF1">
    <property type="entry name" value="SLR0254 PROTEIN"/>
    <property type="match status" value="1"/>
</dbReference>
<keyword evidence="8" id="KW-1185">Reference proteome</keyword>
<evidence type="ECO:0000313" key="7">
    <source>
        <dbReference type="EMBL" id="GAA4302302.1"/>
    </source>
</evidence>
<comment type="caution">
    <text evidence="7">The sequence shown here is derived from an EMBL/GenBank/DDBJ whole genome shotgun (WGS) entry which is preliminary data.</text>
</comment>
<proteinExistence type="predicted"/>
<organism evidence="7 8">
    <name type="scientific">Compostibacter hankyongensis</name>
    <dbReference type="NCBI Taxonomy" id="1007089"/>
    <lineage>
        <taxon>Bacteria</taxon>
        <taxon>Pseudomonadati</taxon>
        <taxon>Bacteroidota</taxon>
        <taxon>Chitinophagia</taxon>
        <taxon>Chitinophagales</taxon>
        <taxon>Chitinophagaceae</taxon>
        <taxon>Compostibacter</taxon>
    </lineage>
</organism>
<dbReference type="RefSeq" id="WP_344974675.1">
    <property type="nucleotide sequence ID" value="NZ_BAABFN010000001.1"/>
</dbReference>
<sequence length="236" mass="26626">MNTVSIPTAQHIALDYDIASVGERLAGSLIDFAIKGAYIIMVILLWSILFGNSVWGLLFLIPALFYDLCMEQLFNGQSLGKRIMKIRVISLDGTQPTFGQYLLRWIFRLVDFGLMNGVVALVCVAATDKRQRVGDMVAHTTVIKTEPRTLLQHTLYMPTADDYQALYPEVTRLSDRDIQLIKSLLVQASKTDNPAILYQTAEKVKTILQLRSSLEPEAFLQQVLSDYNHLTSREQD</sequence>
<evidence type="ECO:0000256" key="5">
    <source>
        <dbReference type="SAM" id="Phobius"/>
    </source>
</evidence>
<name>A0ABP8FFQ6_9BACT</name>
<evidence type="ECO:0000313" key="8">
    <source>
        <dbReference type="Proteomes" id="UP001501207"/>
    </source>
</evidence>
<evidence type="ECO:0000256" key="4">
    <source>
        <dbReference type="ARBA" id="ARBA00023136"/>
    </source>
</evidence>
<feature type="transmembrane region" description="Helical" evidence="5">
    <location>
        <begin position="38"/>
        <end position="65"/>
    </location>
</feature>
<dbReference type="Pfam" id="PF06271">
    <property type="entry name" value="RDD"/>
    <property type="match status" value="1"/>
</dbReference>
<comment type="subcellular location">
    <subcellularLocation>
        <location evidence="1">Membrane</location>
        <topology evidence="1">Multi-pass membrane protein</topology>
    </subcellularLocation>
</comment>
<dbReference type="Proteomes" id="UP001501207">
    <property type="component" value="Unassembled WGS sequence"/>
</dbReference>
<evidence type="ECO:0000256" key="1">
    <source>
        <dbReference type="ARBA" id="ARBA00004141"/>
    </source>
</evidence>
<gene>
    <name evidence="7" type="ORF">GCM10023143_04600</name>
</gene>
<evidence type="ECO:0000256" key="3">
    <source>
        <dbReference type="ARBA" id="ARBA00022989"/>
    </source>
</evidence>
<evidence type="ECO:0000256" key="2">
    <source>
        <dbReference type="ARBA" id="ARBA00022692"/>
    </source>
</evidence>